<dbReference type="RefSeq" id="WP_075105009.1">
    <property type="nucleotide sequence ID" value="NZ_MSJM01000005.1"/>
</dbReference>
<organism evidence="7 8">
    <name type="scientific">Streptococcus cuniculi</name>
    <dbReference type="NCBI Taxonomy" id="1432788"/>
    <lineage>
        <taxon>Bacteria</taxon>
        <taxon>Bacillati</taxon>
        <taxon>Bacillota</taxon>
        <taxon>Bacilli</taxon>
        <taxon>Lactobacillales</taxon>
        <taxon>Streptococcaceae</taxon>
        <taxon>Streptococcus</taxon>
    </lineage>
</organism>
<dbReference type="PANTHER" id="PTHR10030:SF37">
    <property type="entry name" value="ALPHA-L-FUCOSIDASE-RELATED"/>
    <property type="match status" value="1"/>
</dbReference>
<dbReference type="SUPFAM" id="SSF51445">
    <property type="entry name" value="(Trans)glycosidases"/>
    <property type="match status" value="1"/>
</dbReference>
<dbReference type="InterPro" id="IPR008979">
    <property type="entry name" value="Galactose-bd-like_sf"/>
</dbReference>
<evidence type="ECO:0000256" key="5">
    <source>
        <dbReference type="ARBA" id="ARBA00023295"/>
    </source>
</evidence>
<dbReference type="EC" id="3.2.1.51" evidence="2"/>
<protein>
    <recommendedName>
        <fullName evidence="2">alpha-L-fucosidase</fullName>
        <ecNumber evidence="2">3.2.1.51</ecNumber>
    </recommendedName>
</protein>
<evidence type="ECO:0000259" key="6">
    <source>
        <dbReference type="PROSITE" id="PS50022"/>
    </source>
</evidence>
<dbReference type="Gene3D" id="2.60.40.2030">
    <property type="match status" value="1"/>
</dbReference>
<dbReference type="SUPFAM" id="SSF141072">
    <property type="entry name" value="CalX-like"/>
    <property type="match status" value="1"/>
</dbReference>
<feature type="domain" description="F5/8 type C" evidence="6">
    <location>
        <begin position="353"/>
        <end position="492"/>
    </location>
</feature>
<name>A0A1Q8E7D5_9STRE</name>
<sequence length="708" mass="78592">MNSLIPNAAQFQYHKEELAAFIHFGPNTFHNVEWGEHYGDMSAKEVFPLKEKVDVEPLMATLQAAGFKKVIVTAKHHDGFAIWRSRFTDYEIGHTDYQNGQGDVLADISAAATKYGLAMGLYLSPWDIHEKSYGYYDQDGNPLVGEDGVPLLGRTWEEVEQLDAADYNAFYMQQLEEILSNPRYGCNGRFTEIWLDGAKGTGAAAQRYQLDQWIETIQRYQGRQAGYETDALLFGAGPYTTVRWIGNESGFAHETTWAPARLIYNDEGVAVDIDTNMRNHYSQGYPTGDVWTVPEADARMTSGWFWGPDKKRPKTLSELTEIYLRSVGHGATLLLNIPLNDQGKVDQDILDRVSEFGRALETTFATNLAQGAALHTDVSHQQGVENLLDDNPLTYWSPEEGVTEARLTLELGGLTSFDVVSIEEAIQEGQKICQYQVEVSLNQADWHLVEQGRTIGAKRLIVQHGTKARFVRIWIKTERGNPMLSRVGLYQAAPDFQVTTNTSSRITKIPLVLGELCDGQLRQLEVQGCHVRLMGEAGLSKGSLDLVLDGQAMEALDYDAISEGCQALFDWPLSDTSSHTIGVRLEEKDLPYVYLLVYADGSYIEFDQSHYSLAAGETVSLVVRRIGASDQRSEVYLENNPGSAVQGDYDTSVAGVQMFEVGECEGQILVKTQPQPQGKGPLYFTLDLVGEKGAQLGACSQVVVTIQS</sequence>
<evidence type="ECO:0000256" key="4">
    <source>
        <dbReference type="ARBA" id="ARBA00022801"/>
    </source>
</evidence>
<dbReference type="SUPFAM" id="SSF49785">
    <property type="entry name" value="Galactose-binding domain-like"/>
    <property type="match status" value="1"/>
</dbReference>
<dbReference type="InterPro" id="IPR017853">
    <property type="entry name" value="GH"/>
</dbReference>
<keyword evidence="8" id="KW-1185">Reference proteome</keyword>
<dbReference type="AlphaFoldDB" id="A0A1Q8E7D5"/>
<reference evidence="8" key="1">
    <citation type="submission" date="2016-12" db="EMBL/GenBank/DDBJ databases">
        <authorList>
            <person name="Gulvik C.A."/>
        </authorList>
    </citation>
    <scope>NUCLEOTIDE SEQUENCE [LARGE SCALE GENOMIC DNA]</scope>
    <source>
        <strain evidence="8">NED12-00049-6B</strain>
    </source>
</reference>
<dbReference type="GO" id="GO:0004560">
    <property type="term" value="F:alpha-L-fucosidase activity"/>
    <property type="evidence" value="ECO:0007669"/>
    <property type="project" value="InterPro"/>
</dbReference>
<dbReference type="PROSITE" id="PS50022">
    <property type="entry name" value="FA58C_3"/>
    <property type="match status" value="1"/>
</dbReference>
<accession>A0A1Q8E7D5</accession>
<evidence type="ECO:0000256" key="2">
    <source>
        <dbReference type="ARBA" id="ARBA00012662"/>
    </source>
</evidence>
<dbReference type="PANTHER" id="PTHR10030">
    <property type="entry name" value="ALPHA-L-FUCOSIDASE"/>
    <property type="match status" value="1"/>
</dbReference>
<keyword evidence="3" id="KW-0732">Signal</keyword>
<gene>
    <name evidence="7" type="ORF">BU202_06635</name>
</gene>
<keyword evidence="5" id="KW-0326">Glycosidase</keyword>
<dbReference type="Gene3D" id="3.20.20.80">
    <property type="entry name" value="Glycosidases"/>
    <property type="match status" value="1"/>
</dbReference>
<dbReference type="InterPro" id="IPR038081">
    <property type="entry name" value="CalX-like_sf"/>
</dbReference>
<proteinExistence type="inferred from homology"/>
<comment type="similarity">
    <text evidence="1">Belongs to the glycosyl hydrolase 29 family.</text>
</comment>
<dbReference type="Pfam" id="PF00754">
    <property type="entry name" value="F5_F8_type_C"/>
    <property type="match status" value="1"/>
</dbReference>
<dbReference type="SMART" id="SM00812">
    <property type="entry name" value="Alpha_L_fucos"/>
    <property type="match status" value="1"/>
</dbReference>
<evidence type="ECO:0000313" key="7">
    <source>
        <dbReference type="EMBL" id="OLF47702.1"/>
    </source>
</evidence>
<evidence type="ECO:0000256" key="3">
    <source>
        <dbReference type="ARBA" id="ARBA00022729"/>
    </source>
</evidence>
<dbReference type="GO" id="GO:0016139">
    <property type="term" value="P:glycoside catabolic process"/>
    <property type="evidence" value="ECO:0007669"/>
    <property type="project" value="TreeGrafter"/>
</dbReference>
<dbReference type="InterPro" id="IPR000933">
    <property type="entry name" value="Glyco_hydro_29"/>
</dbReference>
<keyword evidence="4" id="KW-0378">Hydrolase</keyword>
<dbReference type="GO" id="GO:0006004">
    <property type="term" value="P:fucose metabolic process"/>
    <property type="evidence" value="ECO:0007669"/>
    <property type="project" value="TreeGrafter"/>
</dbReference>
<dbReference type="Gene3D" id="2.60.120.260">
    <property type="entry name" value="Galactose-binding domain-like"/>
    <property type="match status" value="1"/>
</dbReference>
<dbReference type="Pfam" id="PF01120">
    <property type="entry name" value="Alpha_L_fucos"/>
    <property type="match status" value="1"/>
</dbReference>
<dbReference type="Proteomes" id="UP000186890">
    <property type="component" value="Unassembled WGS sequence"/>
</dbReference>
<dbReference type="EMBL" id="MSJM01000005">
    <property type="protein sequence ID" value="OLF47702.1"/>
    <property type="molecule type" value="Genomic_DNA"/>
</dbReference>
<dbReference type="InterPro" id="IPR000421">
    <property type="entry name" value="FA58C"/>
</dbReference>
<evidence type="ECO:0000313" key="8">
    <source>
        <dbReference type="Proteomes" id="UP000186890"/>
    </source>
</evidence>
<dbReference type="GO" id="GO:0005764">
    <property type="term" value="C:lysosome"/>
    <property type="evidence" value="ECO:0007669"/>
    <property type="project" value="TreeGrafter"/>
</dbReference>
<evidence type="ECO:0000256" key="1">
    <source>
        <dbReference type="ARBA" id="ARBA00007951"/>
    </source>
</evidence>
<dbReference type="InterPro" id="IPR057739">
    <property type="entry name" value="Glyco_hydro_29_N"/>
</dbReference>
<comment type="caution">
    <text evidence="7">The sequence shown here is derived from an EMBL/GenBank/DDBJ whole genome shotgun (WGS) entry which is preliminary data.</text>
</comment>